<name>A0ABD3Y2T5_SINWO</name>
<proteinExistence type="predicted"/>
<dbReference type="Proteomes" id="UP001634394">
    <property type="component" value="Unassembled WGS sequence"/>
</dbReference>
<protein>
    <submittedName>
        <fullName evidence="1">Uncharacterized protein</fullName>
    </submittedName>
</protein>
<reference evidence="1 2" key="1">
    <citation type="submission" date="2024-11" db="EMBL/GenBank/DDBJ databases">
        <title>Chromosome-level genome assembly of the freshwater bivalve Anodonta woodiana.</title>
        <authorList>
            <person name="Chen X."/>
        </authorList>
    </citation>
    <scope>NUCLEOTIDE SEQUENCE [LARGE SCALE GENOMIC DNA]</scope>
    <source>
        <strain evidence="1">MN2024</strain>
        <tissue evidence="1">Gills</tissue>
    </source>
</reference>
<evidence type="ECO:0000313" key="2">
    <source>
        <dbReference type="Proteomes" id="UP001634394"/>
    </source>
</evidence>
<gene>
    <name evidence="1" type="ORF">ACJMK2_003977</name>
</gene>
<keyword evidence="2" id="KW-1185">Reference proteome</keyword>
<dbReference type="EMBL" id="JBJQND010000001">
    <property type="protein sequence ID" value="KAL3891728.1"/>
    <property type="molecule type" value="Genomic_DNA"/>
</dbReference>
<organism evidence="1 2">
    <name type="scientific">Sinanodonta woodiana</name>
    <name type="common">Chinese pond mussel</name>
    <name type="synonym">Anodonta woodiana</name>
    <dbReference type="NCBI Taxonomy" id="1069815"/>
    <lineage>
        <taxon>Eukaryota</taxon>
        <taxon>Metazoa</taxon>
        <taxon>Spiralia</taxon>
        <taxon>Lophotrochozoa</taxon>
        <taxon>Mollusca</taxon>
        <taxon>Bivalvia</taxon>
        <taxon>Autobranchia</taxon>
        <taxon>Heteroconchia</taxon>
        <taxon>Palaeoheterodonta</taxon>
        <taxon>Unionida</taxon>
        <taxon>Unionoidea</taxon>
        <taxon>Unionidae</taxon>
        <taxon>Unioninae</taxon>
        <taxon>Sinanodonta</taxon>
    </lineage>
</organism>
<comment type="caution">
    <text evidence="1">The sequence shown here is derived from an EMBL/GenBank/DDBJ whole genome shotgun (WGS) entry which is preliminary data.</text>
</comment>
<dbReference type="AlphaFoldDB" id="A0ABD3Y2T5"/>
<evidence type="ECO:0000313" key="1">
    <source>
        <dbReference type="EMBL" id="KAL3891728.1"/>
    </source>
</evidence>
<accession>A0ABD3Y2T5</accession>
<sequence>MAGNVNVGGKLIINTQLDYTMLTNRYFSKHVKFVKDNFVIKSGDTMLNNLDMASNKLITTAIASAKSDLTNKKYDDMKQEI</sequence>